<feature type="transmembrane region" description="Helical" evidence="2">
    <location>
        <begin position="39"/>
        <end position="60"/>
    </location>
</feature>
<evidence type="ECO:0000259" key="3">
    <source>
        <dbReference type="Pfam" id="PF07811"/>
    </source>
</evidence>
<dbReference type="InterPro" id="IPR049790">
    <property type="entry name" value="Rv3655c/TadE"/>
</dbReference>
<feature type="region of interest" description="Disordered" evidence="1">
    <location>
        <begin position="1"/>
        <end position="30"/>
    </location>
</feature>
<keyword evidence="5" id="KW-1185">Reference proteome</keyword>
<organism evidence="4 5">
    <name type="scientific">Streptomyces pactum</name>
    <dbReference type="NCBI Taxonomy" id="68249"/>
    <lineage>
        <taxon>Bacteria</taxon>
        <taxon>Bacillati</taxon>
        <taxon>Actinomycetota</taxon>
        <taxon>Actinomycetes</taxon>
        <taxon>Kitasatosporales</taxon>
        <taxon>Streptomycetaceae</taxon>
        <taxon>Streptomyces</taxon>
    </lineage>
</organism>
<dbReference type="NCBIfam" id="NF041390">
    <property type="entry name" value="TadE_Rv3655c"/>
    <property type="match status" value="1"/>
</dbReference>
<protein>
    <submittedName>
        <fullName evidence="4">Pilus assembly protein</fullName>
    </submittedName>
</protein>
<sequence>MRSSDAVPGGGFGPLSGAGPPARWWPGGPRGDLRRDGGFVTAEAAVAAPVLVLFAAMLIWGVMAASDQLRCVDAARAGARAAARAESPEAVRAAVRSAAPDGAEVRIRREGELVRVRVEAATAGPGALSIRLHGEAVALAEDLTGKTGADAAVAVNPRPGVRSGAGHP</sequence>
<comment type="caution">
    <text evidence="4">The sequence shown here is derived from an EMBL/GenBank/DDBJ whole genome shotgun (WGS) entry which is preliminary data.</text>
</comment>
<keyword evidence="2" id="KW-0812">Transmembrane</keyword>
<evidence type="ECO:0000256" key="2">
    <source>
        <dbReference type="SAM" id="Phobius"/>
    </source>
</evidence>
<proteinExistence type="predicted"/>
<accession>A0ABS0NKZ5</accession>
<dbReference type="Proteomes" id="UP000807371">
    <property type="component" value="Unassembled WGS sequence"/>
</dbReference>
<feature type="domain" description="TadE-like" evidence="3">
    <location>
        <begin position="38"/>
        <end position="80"/>
    </location>
</feature>
<evidence type="ECO:0000313" key="5">
    <source>
        <dbReference type="Proteomes" id="UP000807371"/>
    </source>
</evidence>
<evidence type="ECO:0000256" key="1">
    <source>
        <dbReference type="SAM" id="MobiDB-lite"/>
    </source>
</evidence>
<dbReference type="EMBL" id="JACYXC010000001">
    <property type="protein sequence ID" value="MBH5335764.1"/>
    <property type="molecule type" value="Genomic_DNA"/>
</dbReference>
<evidence type="ECO:0000313" key="4">
    <source>
        <dbReference type="EMBL" id="MBH5335764.1"/>
    </source>
</evidence>
<gene>
    <name evidence="4" type="ORF">IHE55_13555</name>
</gene>
<name>A0ABS0NKZ5_9ACTN</name>
<reference evidence="4 5" key="1">
    <citation type="submission" date="2020-09" db="EMBL/GenBank/DDBJ databases">
        <title>Biosynthesis of the nuclear factor of activated T cells inhibitor NFAT-133 and its congeners in Streptomyces pactum.</title>
        <authorList>
            <person name="Zhou W."/>
            <person name="Posri P."/>
            <person name="Abugrain M.E."/>
            <person name="Weisberg A.J."/>
            <person name="Chang J.H."/>
            <person name="Mahmud T."/>
        </authorList>
    </citation>
    <scope>NUCLEOTIDE SEQUENCE [LARGE SCALE GENOMIC DNA]</scope>
    <source>
        <strain evidence="4 5">ATCC 27456</strain>
    </source>
</reference>
<feature type="compositionally biased region" description="Low complexity" evidence="1">
    <location>
        <begin position="17"/>
        <end position="27"/>
    </location>
</feature>
<keyword evidence="2" id="KW-0472">Membrane</keyword>
<keyword evidence="2" id="KW-1133">Transmembrane helix</keyword>
<dbReference type="Pfam" id="PF07811">
    <property type="entry name" value="TadE"/>
    <property type="match status" value="1"/>
</dbReference>
<dbReference type="InterPro" id="IPR012495">
    <property type="entry name" value="TadE-like_dom"/>
</dbReference>